<dbReference type="SUPFAM" id="SSF101473">
    <property type="entry name" value="DhaL-like"/>
    <property type="match status" value="1"/>
</dbReference>
<dbReference type="PANTHER" id="PTHR33434:SF4">
    <property type="entry name" value="PHOSPHATASE PROTEIN"/>
    <property type="match status" value="1"/>
</dbReference>
<organism evidence="2 3">
    <name type="scientific">Xanthomonas citri pv. citri</name>
    <dbReference type="NCBI Taxonomy" id="611301"/>
    <lineage>
        <taxon>Bacteria</taxon>
        <taxon>Pseudomonadati</taxon>
        <taxon>Pseudomonadota</taxon>
        <taxon>Gammaproteobacteria</taxon>
        <taxon>Lysobacterales</taxon>
        <taxon>Lysobacteraceae</taxon>
        <taxon>Xanthomonas</taxon>
    </lineage>
</organism>
<feature type="domain" description="DhaL" evidence="1">
    <location>
        <begin position="1"/>
        <end position="77"/>
    </location>
</feature>
<evidence type="ECO:0000313" key="3">
    <source>
        <dbReference type="Proteomes" id="UP000653002"/>
    </source>
</evidence>
<dbReference type="GO" id="GO:0004371">
    <property type="term" value="F:glycerone kinase activity"/>
    <property type="evidence" value="ECO:0007669"/>
    <property type="project" value="InterPro"/>
</dbReference>
<accession>A0A8I0HCA9</accession>
<feature type="non-terminal residue" evidence="2">
    <location>
        <position position="77"/>
    </location>
</feature>
<dbReference type="InterPro" id="IPR050270">
    <property type="entry name" value="DegV_domain_contain"/>
</dbReference>
<sequence length="77" mass="8246">DFARAFKGGVESAYKAVRKPTEGTVLTVMRLCADRAAEIADSGITDAEFFAELLANAKDTLAKTPDMLPTLKQAKVV</sequence>
<dbReference type="Gene3D" id="1.25.40.340">
    <property type="match status" value="1"/>
</dbReference>
<dbReference type="Proteomes" id="UP000653002">
    <property type="component" value="Unassembled WGS sequence"/>
</dbReference>
<dbReference type="GO" id="GO:0006071">
    <property type="term" value="P:glycerol metabolic process"/>
    <property type="evidence" value="ECO:0007669"/>
    <property type="project" value="InterPro"/>
</dbReference>
<comment type="caution">
    <text evidence="2">The sequence shown here is derived from an EMBL/GenBank/DDBJ whole genome shotgun (WGS) entry which is preliminary data.</text>
</comment>
<dbReference type="InterPro" id="IPR004007">
    <property type="entry name" value="DhaL_dom"/>
</dbReference>
<protein>
    <submittedName>
        <fullName evidence="2">DAK2 domain-containing protein</fullName>
    </submittedName>
</protein>
<evidence type="ECO:0000313" key="2">
    <source>
        <dbReference type="EMBL" id="MBD4337733.1"/>
    </source>
</evidence>
<dbReference type="Pfam" id="PF02734">
    <property type="entry name" value="Dak2"/>
    <property type="match status" value="1"/>
</dbReference>
<feature type="non-terminal residue" evidence="2">
    <location>
        <position position="1"/>
    </location>
</feature>
<dbReference type="PROSITE" id="PS51480">
    <property type="entry name" value="DHAL"/>
    <property type="match status" value="1"/>
</dbReference>
<proteinExistence type="predicted"/>
<gene>
    <name evidence="2" type="ORF">GUH15_17065</name>
</gene>
<dbReference type="EMBL" id="JAABFR010001271">
    <property type="protein sequence ID" value="MBD4337733.1"/>
    <property type="molecule type" value="Genomic_DNA"/>
</dbReference>
<name>A0A8I0HCA9_XANCI</name>
<dbReference type="InterPro" id="IPR036117">
    <property type="entry name" value="DhaL_dom_sf"/>
</dbReference>
<dbReference type="AlphaFoldDB" id="A0A8I0HCA9"/>
<evidence type="ECO:0000259" key="1">
    <source>
        <dbReference type="PROSITE" id="PS51480"/>
    </source>
</evidence>
<reference evidence="2" key="1">
    <citation type="submission" date="2020-01" db="EMBL/GenBank/DDBJ databases">
        <authorList>
            <person name="Richard D."/>
        </authorList>
    </citation>
    <scope>NUCLEOTIDE SEQUENCE</scope>
    <source>
        <strain evidence="2">JP541</strain>
    </source>
</reference>
<dbReference type="PANTHER" id="PTHR33434">
    <property type="entry name" value="DEGV DOMAIN-CONTAINING PROTEIN DR_1986-RELATED"/>
    <property type="match status" value="1"/>
</dbReference>